<dbReference type="GO" id="GO:0008113">
    <property type="term" value="F:peptide-methionine (S)-S-oxide reductase activity"/>
    <property type="evidence" value="ECO:0007669"/>
    <property type="project" value="UniProtKB-UniRule"/>
</dbReference>
<dbReference type="GO" id="GO:0033744">
    <property type="term" value="F:L-methionine:thioredoxin-disulfide S-oxidoreductase activity"/>
    <property type="evidence" value="ECO:0007669"/>
    <property type="project" value="RHEA"/>
</dbReference>
<dbReference type="EC" id="1.8.4.11" evidence="4"/>
<accession>A0A3N0UWJ2</accession>
<evidence type="ECO:0000256" key="4">
    <source>
        <dbReference type="HAMAP-Rule" id="MF_01401"/>
    </source>
</evidence>
<dbReference type="InterPro" id="IPR002569">
    <property type="entry name" value="Met_Sox_Rdtase_MsrA_dom"/>
</dbReference>
<gene>
    <name evidence="4 6" type="primary">msrA</name>
    <name evidence="6" type="ORF">ED236_11670</name>
</gene>
<dbReference type="PANTHER" id="PTHR43774">
    <property type="entry name" value="PEPTIDE METHIONINE SULFOXIDE REDUCTASE"/>
    <property type="match status" value="1"/>
</dbReference>
<dbReference type="EMBL" id="RJVP01000007">
    <property type="protein sequence ID" value="ROH84581.1"/>
    <property type="molecule type" value="Genomic_DNA"/>
</dbReference>
<proteinExistence type="inferred from homology"/>
<dbReference type="RefSeq" id="WP_123238172.1">
    <property type="nucleotide sequence ID" value="NZ_RJVP01000007.1"/>
</dbReference>
<name>A0A3N0UWJ2_9PROT</name>
<sequence>MSEQTAILAGGCFWCLEPVFSQLQGVKRVTSGYIGGQTLNPTYKQVCNGDTGHAEAIRIDYDPEQIAFEALLEIFFVAHDPTTPNRQGHDIGTQYRSAVFCQNETQRQAVQDMIVRLDQQRLWPAPIVTQINGADTFYPAEDYHQYYYINNQRQPYCMAVARPKIDKVRANYAARIKDDIGY</sequence>
<feature type="domain" description="Peptide methionine sulphoxide reductase MsrA" evidence="5">
    <location>
        <begin position="5"/>
        <end position="157"/>
    </location>
</feature>
<keyword evidence="1 4" id="KW-0560">Oxidoreductase</keyword>
<evidence type="ECO:0000259" key="5">
    <source>
        <dbReference type="Pfam" id="PF01625"/>
    </source>
</evidence>
<dbReference type="PANTHER" id="PTHR43774:SF1">
    <property type="entry name" value="PEPTIDE METHIONINE SULFOXIDE REDUCTASE MSRA 2"/>
    <property type="match status" value="1"/>
</dbReference>
<reference evidence="6 7" key="1">
    <citation type="submission" date="2018-10" db="EMBL/GenBank/DDBJ databases">
        <authorList>
            <person name="Chen W.-M."/>
        </authorList>
    </citation>
    <scope>NUCLEOTIDE SEQUENCE [LARGE SCALE GENOMIC DNA]</scope>
    <source>
        <strain evidence="6 7">H-5</strain>
    </source>
</reference>
<keyword evidence="7" id="KW-1185">Reference proteome</keyword>
<dbReference type="Proteomes" id="UP000275137">
    <property type="component" value="Unassembled WGS sequence"/>
</dbReference>
<comment type="catalytic activity">
    <reaction evidence="2 4">
        <text>L-methionyl-[protein] + [thioredoxin]-disulfide + H2O = L-methionyl-(S)-S-oxide-[protein] + [thioredoxin]-dithiol</text>
        <dbReference type="Rhea" id="RHEA:14217"/>
        <dbReference type="Rhea" id="RHEA-COMP:10698"/>
        <dbReference type="Rhea" id="RHEA-COMP:10700"/>
        <dbReference type="Rhea" id="RHEA-COMP:12313"/>
        <dbReference type="Rhea" id="RHEA-COMP:12315"/>
        <dbReference type="ChEBI" id="CHEBI:15377"/>
        <dbReference type="ChEBI" id="CHEBI:16044"/>
        <dbReference type="ChEBI" id="CHEBI:29950"/>
        <dbReference type="ChEBI" id="CHEBI:44120"/>
        <dbReference type="ChEBI" id="CHEBI:50058"/>
        <dbReference type="EC" id="1.8.4.11"/>
    </reaction>
</comment>
<protein>
    <recommendedName>
        <fullName evidence="4">Peptide methionine sulfoxide reductase MsrA</fullName>
        <shortName evidence="4">Protein-methionine-S-oxide reductase</shortName>
        <ecNumber evidence="4">1.8.4.11</ecNumber>
    </recommendedName>
    <alternativeName>
        <fullName evidence="4">Peptide-methionine (S)-S-oxide reductase</fullName>
        <shortName evidence="4">Peptide Met(O) reductase</shortName>
    </alternativeName>
</protein>
<dbReference type="Pfam" id="PF01625">
    <property type="entry name" value="PMSR"/>
    <property type="match status" value="1"/>
</dbReference>
<comment type="caution">
    <text evidence="6">The sequence shown here is derived from an EMBL/GenBank/DDBJ whole genome shotgun (WGS) entry which is preliminary data.</text>
</comment>
<comment type="function">
    <text evidence="4">Has an important function as a repair enzyme for proteins that have been inactivated by oxidation. Catalyzes the reversible oxidation-reduction of methionine sulfoxide in proteins to methionine.</text>
</comment>
<dbReference type="Gene3D" id="3.30.1060.10">
    <property type="entry name" value="Peptide methionine sulphoxide reductase MsrA"/>
    <property type="match status" value="1"/>
</dbReference>
<dbReference type="SUPFAM" id="SSF55068">
    <property type="entry name" value="Peptide methionine sulfoxide reductase"/>
    <property type="match status" value="1"/>
</dbReference>
<evidence type="ECO:0000256" key="2">
    <source>
        <dbReference type="ARBA" id="ARBA00047806"/>
    </source>
</evidence>
<comment type="catalytic activity">
    <reaction evidence="3 4">
        <text>[thioredoxin]-disulfide + L-methionine + H2O = L-methionine (S)-S-oxide + [thioredoxin]-dithiol</text>
        <dbReference type="Rhea" id="RHEA:19993"/>
        <dbReference type="Rhea" id="RHEA-COMP:10698"/>
        <dbReference type="Rhea" id="RHEA-COMP:10700"/>
        <dbReference type="ChEBI" id="CHEBI:15377"/>
        <dbReference type="ChEBI" id="CHEBI:29950"/>
        <dbReference type="ChEBI" id="CHEBI:50058"/>
        <dbReference type="ChEBI" id="CHEBI:57844"/>
        <dbReference type="ChEBI" id="CHEBI:58772"/>
        <dbReference type="EC" id="1.8.4.11"/>
    </reaction>
</comment>
<feature type="active site" evidence="4">
    <location>
        <position position="12"/>
    </location>
</feature>
<comment type="similarity">
    <text evidence="4">Belongs to the MsrA Met sulfoxide reductase family.</text>
</comment>
<evidence type="ECO:0000256" key="3">
    <source>
        <dbReference type="ARBA" id="ARBA00048782"/>
    </source>
</evidence>
<organism evidence="6 7">
    <name type="scientific">Pseudomethylobacillus aquaticus</name>
    <dbReference type="NCBI Taxonomy" id="2676064"/>
    <lineage>
        <taxon>Bacteria</taxon>
        <taxon>Pseudomonadati</taxon>
        <taxon>Pseudomonadota</taxon>
        <taxon>Betaproteobacteria</taxon>
        <taxon>Nitrosomonadales</taxon>
        <taxon>Methylophilaceae</taxon>
        <taxon>Pseudomethylobacillus</taxon>
    </lineage>
</organism>
<dbReference type="HAMAP" id="MF_01401">
    <property type="entry name" value="MsrA"/>
    <property type="match status" value="1"/>
</dbReference>
<evidence type="ECO:0000256" key="1">
    <source>
        <dbReference type="ARBA" id="ARBA00023002"/>
    </source>
</evidence>
<dbReference type="InterPro" id="IPR036509">
    <property type="entry name" value="Met_Sox_Rdtase_MsrA_sf"/>
</dbReference>
<dbReference type="NCBIfam" id="TIGR00401">
    <property type="entry name" value="msrA"/>
    <property type="match status" value="1"/>
</dbReference>
<evidence type="ECO:0000313" key="7">
    <source>
        <dbReference type="Proteomes" id="UP000275137"/>
    </source>
</evidence>
<evidence type="ECO:0000313" key="6">
    <source>
        <dbReference type="EMBL" id="ROH84581.1"/>
    </source>
</evidence>
<dbReference type="AlphaFoldDB" id="A0A3N0UWJ2"/>